<gene>
    <name evidence="2" type="ORF">A3F00_03590</name>
</gene>
<dbReference type="CDD" id="cd01651">
    <property type="entry name" value="RT_G2_intron"/>
    <property type="match status" value="1"/>
</dbReference>
<feature type="domain" description="Reverse transcriptase" evidence="1">
    <location>
        <begin position="1"/>
        <end position="290"/>
    </location>
</feature>
<dbReference type="Proteomes" id="UP000176527">
    <property type="component" value="Unassembled WGS sequence"/>
</dbReference>
<reference evidence="2 3" key="1">
    <citation type="journal article" date="2016" name="Nat. Commun.">
        <title>Thousands of microbial genomes shed light on interconnected biogeochemical processes in an aquifer system.</title>
        <authorList>
            <person name="Anantharaman K."/>
            <person name="Brown C.T."/>
            <person name="Hug L.A."/>
            <person name="Sharon I."/>
            <person name="Castelle C.J."/>
            <person name="Probst A.J."/>
            <person name="Thomas B.C."/>
            <person name="Singh A."/>
            <person name="Wilkins M.J."/>
            <person name="Karaoz U."/>
            <person name="Brodie E.L."/>
            <person name="Williams K.H."/>
            <person name="Hubbard S.S."/>
            <person name="Banfield J.F."/>
        </authorList>
    </citation>
    <scope>NUCLEOTIDE SEQUENCE [LARGE SCALE GENOMIC DNA]</scope>
</reference>
<accession>A0A1F5KD76</accession>
<comment type="caution">
    <text evidence="2">The sequence shown here is derived from an EMBL/GenBank/DDBJ whole genome shotgun (WGS) entry which is preliminary data.</text>
</comment>
<dbReference type="EMBL" id="MFDE01000014">
    <property type="protein sequence ID" value="OGE38725.1"/>
    <property type="molecule type" value="Genomic_DNA"/>
</dbReference>
<organism evidence="2 3">
    <name type="scientific">Candidatus Daviesbacteria bacterium RIFCSPHIGHO2_12_FULL_37_11</name>
    <dbReference type="NCBI Taxonomy" id="1797777"/>
    <lineage>
        <taxon>Bacteria</taxon>
        <taxon>Candidatus Daviesiibacteriota</taxon>
    </lineage>
</organism>
<dbReference type="PANTHER" id="PTHR34047:SF8">
    <property type="entry name" value="PROTEIN YKFC"/>
    <property type="match status" value="1"/>
</dbReference>
<dbReference type="AlphaFoldDB" id="A0A1F5KD76"/>
<name>A0A1F5KD76_9BACT</name>
<proteinExistence type="predicted"/>
<dbReference type="InterPro" id="IPR000477">
    <property type="entry name" value="RT_dom"/>
</dbReference>
<evidence type="ECO:0000313" key="3">
    <source>
        <dbReference type="Proteomes" id="UP000176527"/>
    </source>
</evidence>
<dbReference type="SUPFAM" id="SSF56672">
    <property type="entry name" value="DNA/RNA polymerases"/>
    <property type="match status" value="1"/>
</dbReference>
<dbReference type="PROSITE" id="PS50878">
    <property type="entry name" value="RT_POL"/>
    <property type="match status" value="1"/>
</dbReference>
<sequence>MNYTELTSIENLFQAWNEFKLGKRNRRDVQIFERFLEDNLFDLHEKLKNKTYRHGNYKSFFVHDPKLRHIHKATVEDRIIHHLLYKYLYGVFDKIFIDHSYSCRLGKGTHKGVDRLDYFIRRISRNYIQTCWVLKLDIKKYFASVNHKVLILLLSKKIKDKDILWLLSQIIGSFCTCHPEQSERYKLYSSASPQNDCECRGIPLGNLTSQVFANIYMNELDQFIKHKLKVKYYLRYADDFIILSISKNDLNHLIKPIELFLKEKLKLDLHPDKIIFRRFEWGIDLLGYLIFKHHRLPRTKTKRRIFKKLKYKVGNDNFNQSFQSYLGYLQHANSFKLTQQLKNQIWFWEHQ</sequence>
<dbReference type="InterPro" id="IPR051083">
    <property type="entry name" value="GrpII_Intron_Splice-Mob/Def"/>
</dbReference>
<dbReference type="Pfam" id="PF00078">
    <property type="entry name" value="RVT_1"/>
    <property type="match status" value="1"/>
</dbReference>
<evidence type="ECO:0000259" key="1">
    <source>
        <dbReference type="PROSITE" id="PS50878"/>
    </source>
</evidence>
<protein>
    <recommendedName>
        <fullName evidence="1">Reverse transcriptase domain-containing protein</fullName>
    </recommendedName>
</protein>
<dbReference type="PANTHER" id="PTHR34047">
    <property type="entry name" value="NUCLEAR INTRON MATURASE 1, MITOCHONDRIAL-RELATED"/>
    <property type="match status" value="1"/>
</dbReference>
<dbReference type="InterPro" id="IPR043502">
    <property type="entry name" value="DNA/RNA_pol_sf"/>
</dbReference>
<evidence type="ECO:0000313" key="2">
    <source>
        <dbReference type="EMBL" id="OGE38725.1"/>
    </source>
</evidence>